<dbReference type="InterPro" id="IPR024370">
    <property type="entry name" value="PBP_domain"/>
</dbReference>
<comment type="caution">
    <text evidence="7">The sequence shown here is derived from an EMBL/GenBank/DDBJ whole genome shotgun (WGS) entry which is preliminary data.</text>
</comment>
<evidence type="ECO:0000256" key="3">
    <source>
        <dbReference type="ARBA" id="ARBA00022592"/>
    </source>
</evidence>
<evidence type="ECO:0000256" key="4">
    <source>
        <dbReference type="PIRNR" id="PIRNR002756"/>
    </source>
</evidence>
<dbReference type="PROSITE" id="PS51257">
    <property type="entry name" value="PROKAR_LIPOPROTEIN"/>
    <property type="match status" value="1"/>
</dbReference>
<proteinExistence type="inferred from homology"/>
<dbReference type="SUPFAM" id="SSF53850">
    <property type="entry name" value="Periplasmic binding protein-like II"/>
    <property type="match status" value="1"/>
</dbReference>
<evidence type="ECO:0000256" key="1">
    <source>
        <dbReference type="ARBA" id="ARBA00008725"/>
    </source>
</evidence>
<reference evidence="8" key="1">
    <citation type="journal article" date="2019" name="Int. J. Syst. Evol. Microbiol.">
        <title>The Global Catalogue of Microorganisms (GCM) 10K type strain sequencing project: providing services to taxonomists for standard genome sequencing and annotation.</title>
        <authorList>
            <consortium name="The Broad Institute Genomics Platform"/>
            <consortium name="The Broad Institute Genome Sequencing Center for Infectious Disease"/>
            <person name="Wu L."/>
            <person name="Ma J."/>
        </authorList>
    </citation>
    <scope>NUCLEOTIDE SEQUENCE [LARGE SCALE GENOMIC DNA]</scope>
    <source>
        <strain evidence="8">JCM 17906</strain>
    </source>
</reference>
<dbReference type="EMBL" id="BAABGT010000027">
    <property type="protein sequence ID" value="GAA4543145.1"/>
    <property type="molecule type" value="Genomic_DNA"/>
</dbReference>
<comment type="similarity">
    <text evidence="1 4">Belongs to the PstS family.</text>
</comment>
<organism evidence="7 8">
    <name type="scientific">Pseudonocardia xishanensis</name>
    <dbReference type="NCBI Taxonomy" id="630995"/>
    <lineage>
        <taxon>Bacteria</taxon>
        <taxon>Bacillati</taxon>
        <taxon>Actinomycetota</taxon>
        <taxon>Actinomycetes</taxon>
        <taxon>Pseudonocardiales</taxon>
        <taxon>Pseudonocardiaceae</taxon>
        <taxon>Pseudonocardia</taxon>
    </lineage>
</organism>
<dbReference type="PANTHER" id="PTHR42996">
    <property type="entry name" value="PHOSPHATE-BINDING PROTEIN PSTS"/>
    <property type="match status" value="1"/>
</dbReference>
<dbReference type="RefSeq" id="WP_345414907.1">
    <property type="nucleotide sequence ID" value="NZ_BAABGT010000027.1"/>
</dbReference>
<keyword evidence="5" id="KW-0732">Signal</keyword>
<dbReference type="Proteomes" id="UP001501598">
    <property type="component" value="Unassembled WGS sequence"/>
</dbReference>
<feature type="signal peptide" evidence="5">
    <location>
        <begin position="1"/>
        <end position="29"/>
    </location>
</feature>
<name>A0ABP8RMU7_9PSEU</name>
<feature type="domain" description="PBP" evidence="6">
    <location>
        <begin position="42"/>
        <end position="339"/>
    </location>
</feature>
<feature type="chain" id="PRO_5047319731" description="Phosphate-binding protein" evidence="5">
    <location>
        <begin position="30"/>
        <end position="372"/>
    </location>
</feature>
<accession>A0ABP8RMU7</accession>
<keyword evidence="2 4" id="KW-0813">Transport</keyword>
<dbReference type="Pfam" id="PF12849">
    <property type="entry name" value="PBP_like_2"/>
    <property type="match status" value="1"/>
</dbReference>
<evidence type="ECO:0000256" key="5">
    <source>
        <dbReference type="SAM" id="SignalP"/>
    </source>
</evidence>
<dbReference type="NCBIfam" id="TIGR00975">
    <property type="entry name" value="3a0107s03"/>
    <property type="match status" value="1"/>
</dbReference>
<dbReference type="CDD" id="cd13565">
    <property type="entry name" value="PBP2_PstS"/>
    <property type="match status" value="1"/>
</dbReference>
<gene>
    <name evidence="7" type="primary">pstS</name>
    <name evidence="7" type="ORF">GCM10023175_19460</name>
</gene>
<sequence>MKTIRPSRARVAAVGVAATGALFLAGCGAANESGSGSTGSSGSATAAVSGTISGAGASTQQAATQAWVAGFNGANPDATINYDPSGSGAGRTQFIAGGVDWAGSDAYIKGDELTKANERCGGSIVEVPVYVSPIAVVYNLQGVDNLQLSPSTLAKIFDKKITTWNDPAIAADNPGVALPATPITTVNRSDKSGTTQNFADYLKGAAAADWSYEVSDTWPVQGGEAAQGTSGLVGAVKAGQGTIGYADESQAQGLGQVKIKVGDAYVAPTAEGAAKILEASQRVSDGGTNAFAFKLARNTTDSTAYPITLASYAIACTKYQDPAKAALVKSYLGYVVSAEGQQAAQKAAGSAPLSDALRQQITPAIEAIGSVA</sequence>
<evidence type="ECO:0000256" key="2">
    <source>
        <dbReference type="ARBA" id="ARBA00022448"/>
    </source>
</evidence>
<dbReference type="PANTHER" id="PTHR42996:SF1">
    <property type="entry name" value="PHOSPHATE-BINDING PROTEIN PSTS"/>
    <property type="match status" value="1"/>
</dbReference>
<keyword evidence="8" id="KW-1185">Reference proteome</keyword>
<evidence type="ECO:0000313" key="8">
    <source>
        <dbReference type="Proteomes" id="UP001501598"/>
    </source>
</evidence>
<keyword evidence="3 4" id="KW-0592">Phosphate transport</keyword>
<evidence type="ECO:0000313" key="7">
    <source>
        <dbReference type="EMBL" id="GAA4543145.1"/>
    </source>
</evidence>
<dbReference type="InterPro" id="IPR005673">
    <property type="entry name" value="ABC_phos-bd_PstS"/>
</dbReference>
<dbReference type="PIRSF" id="PIRSF002756">
    <property type="entry name" value="PstS"/>
    <property type="match status" value="1"/>
</dbReference>
<dbReference type="Gene3D" id="3.40.190.10">
    <property type="entry name" value="Periplasmic binding protein-like II"/>
    <property type="match status" value="2"/>
</dbReference>
<dbReference type="InterPro" id="IPR050962">
    <property type="entry name" value="Phosphate-bind_PstS"/>
</dbReference>
<evidence type="ECO:0000259" key="6">
    <source>
        <dbReference type="Pfam" id="PF12849"/>
    </source>
</evidence>
<protein>
    <recommendedName>
        <fullName evidence="4">Phosphate-binding protein</fullName>
    </recommendedName>
</protein>